<dbReference type="Proteomes" id="UP001153269">
    <property type="component" value="Unassembled WGS sequence"/>
</dbReference>
<reference evidence="2" key="1">
    <citation type="submission" date="2020-03" db="EMBL/GenBank/DDBJ databases">
        <authorList>
            <person name="Weist P."/>
        </authorList>
    </citation>
    <scope>NUCLEOTIDE SEQUENCE</scope>
</reference>
<keyword evidence="3" id="KW-1185">Reference proteome</keyword>
<comment type="caution">
    <text evidence="2">The sequence shown here is derived from an EMBL/GenBank/DDBJ whole genome shotgun (WGS) entry which is preliminary data.</text>
</comment>
<feature type="region of interest" description="Disordered" evidence="1">
    <location>
        <begin position="52"/>
        <end position="74"/>
    </location>
</feature>
<dbReference type="AlphaFoldDB" id="A0A9N7ZDT2"/>
<dbReference type="EMBL" id="CADEAL010004491">
    <property type="protein sequence ID" value="CAB1460740.1"/>
    <property type="molecule type" value="Genomic_DNA"/>
</dbReference>
<evidence type="ECO:0000313" key="3">
    <source>
        <dbReference type="Proteomes" id="UP001153269"/>
    </source>
</evidence>
<name>A0A9N7ZDT2_PLEPL</name>
<evidence type="ECO:0000256" key="1">
    <source>
        <dbReference type="SAM" id="MobiDB-lite"/>
    </source>
</evidence>
<feature type="compositionally biased region" description="Basic and acidic residues" evidence="1">
    <location>
        <begin position="7"/>
        <end position="26"/>
    </location>
</feature>
<accession>A0A9N7ZDT2</accession>
<evidence type="ECO:0000313" key="2">
    <source>
        <dbReference type="EMBL" id="CAB1460740.1"/>
    </source>
</evidence>
<feature type="compositionally biased region" description="Basic residues" evidence="1">
    <location>
        <begin position="65"/>
        <end position="74"/>
    </location>
</feature>
<sequence length="121" mass="13761">MAGWRRRGGESEVSRERTECRRRTWEGETDQYESGNKGQRYACMTPSMACAAGGGGGKIDQGRKGQPRQQRKQRQFYAWRDLSPPWMQETKLFPTSQIRATSLLSLQCVTSVLLTDTLTLI</sequence>
<proteinExistence type="predicted"/>
<organism evidence="2 3">
    <name type="scientific">Pleuronectes platessa</name>
    <name type="common">European plaice</name>
    <dbReference type="NCBI Taxonomy" id="8262"/>
    <lineage>
        <taxon>Eukaryota</taxon>
        <taxon>Metazoa</taxon>
        <taxon>Chordata</taxon>
        <taxon>Craniata</taxon>
        <taxon>Vertebrata</taxon>
        <taxon>Euteleostomi</taxon>
        <taxon>Actinopterygii</taxon>
        <taxon>Neopterygii</taxon>
        <taxon>Teleostei</taxon>
        <taxon>Neoteleostei</taxon>
        <taxon>Acanthomorphata</taxon>
        <taxon>Carangaria</taxon>
        <taxon>Pleuronectiformes</taxon>
        <taxon>Pleuronectoidei</taxon>
        <taxon>Pleuronectidae</taxon>
        <taxon>Pleuronectes</taxon>
    </lineage>
</organism>
<protein>
    <submittedName>
        <fullName evidence="2">Uncharacterized protein</fullName>
    </submittedName>
</protein>
<feature type="region of interest" description="Disordered" evidence="1">
    <location>
        <begin position="1"/>
        <end position="38"/>
    </location>
</feature>
<gene>
    <name evidence="2" type="ORF">PLEPLA_LOCUS48612</name>
</gene>